<evidence type="ECO:0000256" key="1">
    <source>
        <dbReference type="SAM" id="SignalP"/>
    </source>
</evidence>
<dbReference type="AlphaFoldDB" id="A0AAV4AMY3"/>
<sequence length="98" mass="10789">MLALKICPTGCLLLLLQVTVHPAESTNEKDADMDLDIEKTLQKKLTLALTAFSVEVTLPSQNVNNTWWLVMGHDLKTSPGTQVLNLSAKEVDSSCLFF</sequence>
<comment type="caution">
    <text evidence="2">The sequence shown here is derived from an EMBL/GenBank/DDBJ whole genome shotgun (WGS) entry which is preliminary data.</text>
</comment>
<dbReference type="Proteomes" id="UP000735302">
    <property type="component" value="Unassembled WGS sequence"/>
</dbReference>
<feature type="chain" id="PRO_5043562392" evidence="1">
    <location>
        <begin position="26"/>
        <end position="98"/>
    </location>
</feature>
<keyword evidence="1" id="KW-0732">Signal</keyword>
<gene>
    <name evidence="2" type="ORF">PoB_003608500</name>
</gene>
<dbReference type="EMBL" id="BLXT01004113">
    <property type="protein sequence ID" value="GFO09580.1"/>
    <property type="molecule type" value="Genomic_DNA"/>
</dbReference>
<keyword evidence="3" id="KW-1185">Reference proteome</keyword>
<organism evidence="2 3">
    <name type="scientific">Plakobranchus ocellatus</name>
    <dbReference type="NCBI Taxonomy" id="259542"/>
    <lineage>
        <taxon>Eukaryota</taxon>
        <taxon>Metazoa</taxon>
        <taxon>Spiralia</taxon>
        <taxon>Lophotrochozoa</taxon>
        <taxon>Mollusca</taxon>
        <taxon>Gastropoda</taxon>
        <taxon>Heterobranchia</taxon>
        <taxon>Euthyneura</taxon>
        <taxon>Panpulmonata</taxon>
        <taxon>Sacoglossa</taxon>
        <taxon>Placobranchoidea</taxon>
        <taxon>Plakobranchidae</taxon>
        <taxon>Plakobranchus</taxon>
    </lineage>
</organism>
<proteinExistence type="predicted"/>
<evidence type="ECO:0000313" key="2">
    <source>
        <dbReference type="EMBL" id="GFO09580.1"/>
    </source>
</evidence>
<evidence type="ECO:0000313" key="3">
    <source>
        <dbReference type="Proteomes" id="UP000735302"/>
    </source>
</evidence>
<reference evidence="2 3" key="1">
    <citation type="journal article" date="2021" name="Elife">
        <title>Chloroplast acquisition without the gene transfer in kleptoplastic sea slugs, Plakobranchus ocellatus.</title>
        <authorList>
            <person name="Maeda T."/>
            <person name="Takahashi S."/>
            <person name="Yoshida T."/>
            <person name="Shimamura S."/>
            <person name="Takaki Y."/>
            <person name="Nagai Y."/>
            <person name="Toyoda A."/>
            <person name="Suzuki Y."/>
            <person name="Arimoto A."/>
            <person name="Ishii H."/>
            <person name="Satoh N."/>
            <person name="Nishiyama T."/>
            <person name="Hasebe M."/>
            <person name="Maruyama T."/>
            <person name="Minagawa J."/>
            <person name="Obokata J."/>
            <person name="Shigenobu S."/>
        </authorList>
    </citation>
    <scope>NUCLEOTIDE SEQUENCE [LARGE SCALE GENOMIC DNA]</scope>
</reference>
<protein>
    <submittedName>
        <fullName evidence="2">Uncharacterized protein</fullName>
    </submittedName>
</protein>
<feature type="signal peptide" evidence="1">
    <location>
        <begin position="1"/>
        <end position="25"/>
    </location>
</feature>
<name>A0AAV4AMY3_9GAST</name>
<accession>A0AAV4AMY3</accession>